<evidence type="ECO:0000313" key="3">
    <source>
        <dbReference type="Proteomes" id="UP001596135"/>
    </source>
</evidence>
<keyword evidence="1" id="KW-0732">Signal</keyword>
<organism evidence="2 3">
    <name type="scientific">Nocardioides hankookensis</name>
    <dbReference type="NCBI Taxonomy" id="443157"/>
    <lineage>
        <taxon>Bacteria</taxon>
        <taxon>Bacillati</taxon>
        <taxon>Actinomycetota</taxon>
        <taxon>Actinomycetes</taxon>
        <taxon>Propionibacteriales</taxon>
        <taxon>Nocardioidaceae</taxon>
        <taxon>Nocardioides</taxon>
    </lineage>
</organism>
<dbReference type="Gene3D" id="2.60.40.10">
    <property type="entry name" value="Immunoglobulins"/>
    <property type="match status" value="1"/>
</dbReference>
<dbReference type="Proteomes" id="UP001596135">
    <property type="component" value="Unassembled WGS sequence"/>
</dbReference>
<feature type="chain" id="PRO_5046950592" description="Bacterial Ig-like domain-containing protein" evidence="1">
    <location>
        <begin position="29"/>
        <end position="134"/>
    </location>
</feature>
<accession>A0ABW1LM85</accession>
<dbReference type="EMBL" id="JBHSRJ010000005">
    <property type="protein sequence ID" value="MFC6044352.1"/>
    <property type="molecule type" value="Genomic_DNA"/>
</dbReference>
<evidence type="ECO:0008006" key="4">
    <source>
        <dbReference type="Google" id="ProtNLM"/>
    </source>
</evidence>
<protein>
    <recommendedName>
        <fullName evidence="4">Bacterial Ig-like domain-containing protein</fullName>
    </recommendedName>
</protein>
<sequence>MKKFITGLVAAFLLSAGFVAVSAETASAACKPTQYTQCPATSTKAVGAKIVKKGKKPKTVVSVKSSGNVKPKGLVIVTIKGPGTNKTTRVKYNGKTISVTGPALKKKGTYKITVTFKGDNAKDSKARTYTIKVK</sequence>
<reference evidence="3" key="1">
    <citation type="journal article" date="2019" name="Int. J. Syst. Evol. Microbiol.">
        <title>The Global Catalogue of Microorganisms (GCM) 10K type strain sequencing project: providing services to taxonomists for standard genome sequencing and annotation.</title>
        <authorList>
            <consortium name="The Broad Institute Genomics Platform"/>
            <consortium name="The Broad Institute Genome Sequencing Center for Infectious Disease"/>
            <person name="Wu L."/>
            <person name="Ma J."/>
        </authorList>
    </citation>
    <scope>NUCLEOTIDE SEQUENCE [LARGE SCALE GENOMIC DNA]</scope>
    <source>
        <strain evidence="3">CCUG 54522</strain>
    </source>
</reference>
<proteinExistence type="predicted"/>
<keyword evidence="3" id="KW-1185">Reference proteome</keyword>
<gene>
    <name evidence="2" type="ORF">ACFPYL_14780</name>
</gene>
<name>A0ABW1LM85_9ACTN</name>
<comment type="caution">
    <text evidence="2">The sequence shown here is derived from an EMBL/GenBank/DDBJ whole genome shotgun (WGS) entry which is preliminary data.</text>
</comment>
<dbReference type="RefSeq" id="WP_379155653.1">
    <property type="nucleotide sequence ID" value="NZ_JBHSRJ010000005.1"/>
</dbReference>
<dbReference type="InterPro" id="IPR013783">
    <property type="entry name" value="Ig-like_fold"/>
</dbReference>
<feature type="signal peptide" evidence="1">
    <location>
        <begin position="1"/>
        <end position="28"/>
    </location>
</feature>
<evidence type="ECO:0000313" key="2">
    <source>
        <dbReference type="EMBL" id="MFC6044352.1"/>
    </source>
</evidence>
<evidence type="ECO:0000256" key="1">
    <source>
        <dbReference type="SAM" id="SignalP"/>
    </source>
</evidence>